<organism evidence="1 2">
    <name type="scientific">Pedobacter miscanthi</name>
    <dbReference type="NCBI Taxonomy" id="2259170"/>
    <lineage>
        <taxon>Bacteria</taxon>
        <taxon>Pseudomonadati</taxon>
        <taxon>Bacteroidota</taxon>
        <taxon>Sphingobacteriia</taxon>
        <taxon>Sphingobacteriales</taxon>
        <taxon>Sphingobacteriaceae</taxon>
        <taxon>Pedobacter</taxon>
    </lineage>
</organism>
<keyword evidence="2" id="KW-1185">Reference proteome</keyword>
<dbReference type="OrthoDB" id="1036397at2"/>
<dbReference type="Proteomes" id="UP000252081">
    <property type="component" value="Unassembled WGS sequence"/>
</dbReference>
<sequence>MENFDHILLFKTNLEAADQLQITELFNKEGITGWNIDLDDEDHVLRVVSYSLKHSYIIQLIRGCGFECCELT</sequence>
<evidence type="ECO:0000313" key="1">
    <source>
        <dbReference type="EMBL" id="RBQ09056.1"/>
    </source>
</evidence>
<evidence type="ECO:0000313" key="2">
    <source>
        <dbReference type="Proteomes" id="UP000252081"/>
    </source>
</evidence>
<dbReference type="EMBL" id="QNQU01000005">
    <property type="protein sequence ID" value="RBQ09056.1"/>
    <property type="molecule type" value="Genomic_DNA"/>
</dbReference>
<name>A0A366L5F7_9SPHI</name>
<comment type="caution">
    <text evidence="1">The sequence shown here is derived from an EMBL/GenBank/DDBJ whole genome shotgun (WGS) entry which is preliminary data.</text>
</comment>
<dbReference type="AlphaFoldDB" id="A0A366L5F7"/>
<gene>
    <name evidence="1" type="ORF">DRW42_07610</name>
</gene>
<reference evidence="1 2" key="1">
    <citation type="submission" date="2018-07" db="EMBL/GenBank/DDBJ databases">
        <title>A draft genome of a endophytic bacteria, a new species of Pedobacter.</title>
        <authorList>
            <person name="Zhang Z.D."/>
            <person name="Chen Z.J."/>
        </authorList>
    </citation>
    <scope>NUCLEOTIDE SEQUENCE [LARGE SCALE GENOMIC DNA]</scope>
    <source>
        <strain evidence="1 2">RS10</strain>
    </source>
</reference>
<protein>
    <submittedName>
        <fullName evidence="1">Uncharacterized protein</fullName>
    </submittedName>
</protein>
<proteinExistence type="predicted"/>
<accession>A0A366L5F7</accession>
<dbReference type="RefSeq" id="WP_113948230.1">
    <property type="nucleotide sequence ID" value="NZ_QNQU01000005.1"/>
</dbReference>